<evidence type="ECO:0000313" key="1">
    <source>
        <dbReference type="EMBL" id="MFE3872169.1"/>
    </source>
</evidence>
<gene>
    <name evidence="1" type="ORF">ACFX5F_13145</name>
</gene>
<organism evidence="1 2">
    <name type="scientific">Flavobacterium zhoui</name>
    <dbReference type="NCBI Taxonomy" id="3230414"/>
    <lineage>
        <taxon>Bacteria</taxon>
        <taxon>Pseudomonadati</taxon>
        <taxon>Bacteroidota</taxon>
        <taxon>Flavobacteriia</taxon>
        <taxon>Flavobacteriales</taxon>
        <taxon>Flavobacteriaceae</taxon>
        <taxon>Flavobacterium</taxon>
    </lineage>
</organism>
<sequence>MKIKLTKGLSLNKVAITKLQESQVAHFKGGIVPPVKSCELNTCMGDMSCEVVSCR</sequence>
<reference evidence="1 2" key="1">
    <citation type="submission" date="2024-06" db="EMBL/GenBank/DDBJ databases">
        <title>Flavobacterium spp. isolated from glacier.</title>
        <authorList>
            <person name="Han D."/>
        </authorList>
    </citation>
    <scope>NUCLEOTIDE SEQUENCE [LARGE SCALE GENOMIC DNA]</scope>
    <source>
        <strain evidence="1 2">ZS1P70</strain>
    </source>
</reference>
<dbReference type="InterPro" id="IPR058238">
    <property type="entry name" value="Lant_leader_dom"/>
</dbReference>
<protein>
    <submittedName>
        <fullName evidence="1">Class I lanthipeptide</fullName>
    </submittedName>
</protein>
<keyword evidence="2" id="KW-1185">Reference proteome</keyword>
<proteinExistence type="predicted"/>
<dbReference type="RefSeq" id="WP_379852463.1">
    <property type="nucleotide sequence ID" value="NZ_JBHZPY010000012.1"/>
</dbReference>
<name>A0ABW6I7B1_9FLAO</name>
<accession>A0ABW6I7B1</accession>
<dbReference type="EMBL" id="JBHZPY010000012">
    <property type="protein sequence ID" value="MFE3872169.1"/>
    <property type="molecule type" value="Genomic_DNA"/>
</dbReference>
<evidence type="ECO:0000313" key="2">
    <source>
        <dbReference type="Proteomes" id="UP001600107"/>
    </source>
</evidence>
<dbReference type="NCBIfam" id="NF038153">
    <property type="entry name" value="lant_leader_L1a"/>
    <property type="match status" value="1"/>
</dbReference>
<comment type="caution">
    <text evidence="1">The sequence shown here is derived from an EMBL/GenBank/DDBJ whole genome shotgun (WGS) entry which is preliminary data.</text>
</comment>
<dbReference type="Proteomes" id="UP001600107">
    <property type="component" value="Unassembled WGS sequence"/>
</dbReference>